<organism evidence="1 2">
    <name type="scientific">Microdochium bolleyi</name>
    <dbReference type="NCBI Taxonomy" id="196109"/>
    <lineage>
        <taxon>Eukaryota</taxon>
        <taxon>Fungi</taxon>
        <taxon>Dikarya</taxon>
        <taxon>Ascomycota</taxon>
        <taxon>Pezizomycotina</taxon>
        <taxon>Sordariomycetes</taxon>
        <taxon>Xylariomycetidae</taxon>
        <taxon>Xylariales</taxon>
        <taxon>Microdochiaceae</taxon>
        <taxon>Microdochium</taxon>
    </lineage>
</organism>
<reference evidence="2" key="1">
    <citation type="submission" date="2016-02" db="EMBL/GenBank/DDBJ databases">
        <title>Draft genome sequence of Microdochium bolleyi, a fungal endophyte of beachgrass.</title>
        <authorList>
            <consortium name="DOE Joint Genome Institute"/>
            <person name="David A.S."/>
            <person name="May G."/>
            <person name="Haridas S."/>
            <person name="Lim J."/>
            <person name="Wang M."/>
            <person name="Labutti K."/>
            <person name="Lipzen A."/>
            <person name="Barry K."/>
            <person name="Grigoriev I.V."/>
        </authorList>
    </citation>
    <scope>NUCLEOTIDE SEQUENCE [LARGE SCALE GENOMIC DNA]</scope>
    <source>
        <strain evidence="2">J235TASD1</strain>
    </source>
</reference>
<dbReference type="OrthoDB" id="3531740at2759"/>
<sequence length="383" mass="43230">MRWRAEHSLGGGDWKTVGGHERAQSQFLFKRDTASGLIHVTFPLVHEGKHLLYEGTQLPKPAGTVGRAGAAFGVDYAEDQDNTAIQEAMGRVKSEWKRLFNPRWEERPLSDTDIEVQRGGGEYIPSRGHNHWERPQTGTLIYARNKPGPNPGFRANLEGAGSKLIEERPGWAWDVTGKYVVTSPEFDNIVNGPEAGSRKDDLAKWPAQKPPPDFQMTIWLENNRWHSKVGRQYWAEFAFGESRGTMRFCPGPVADELFRTDTWDIESFESACILEPGVWPGTSDEKGTLEWGMRWRGFHPCMGMLDGDSSDITFVRFTRSPEGELSLSGTMFYGSEKIMFIGQKFGTEGAERSGQAVTVSRAWKQYQPRAISLVDYMDFEEPI</sequence>
<evidence type="ECO:0000313" key="2">
    <source>
        <dbReference type="Proteomes" id="UP000070501"/>
    </source>
</evidence>
<protein>
    <submittedName>
        <fullName evidence="1">Uncharacterized protein</fullName>
    </submittedName>
</protein>
<dbReference type="AlphaFoldDB" id="A0A136J1S1"/>
<dbReference type="Proteomes" id="UP000070501">
    <property type="component" value="Unassembled WGS sequence"/>
</dbReference>
<dbReference type="InParanoid" id="A0A136J1S1"/>
<gene>
    <name evidence="1" type="ORF">Micbo1qcDRAFT_69826</name>
</gene>
<dbReference type="EMBL" id="KQ964251">
    <property type="protein sequence ID" value="KXJ91161.1"/>
    <property type="molecule type" value="Genomic_DNA"/>
</dbReference>
<evidence type="ECO:0000313" key="1">
    <source>
        <dbReference type="EMBL" id="KXJ91161.1"/>
    </source>
</evidence>
<accession>A0A136J1S1</accession>
<name>A0A136J1S1_9PEZI</name>
<proteinExistence type="predicted"/>
<keyword evidence="2" id="KW-1185">Reference proteome</keyword>